<comment type="caution">
    <text evidence="4">The sequence shown here is derived from an EMBL/GenBank/DDBJ whole genome shotgun (WGS) entry which is preliminary data.</text>
</comment>
<dbReference type="GO" id="GO:0004252">
    <property type="term" value="F:serine-type endopeptidase activity"/>
    <property type="evidence" value="ECO:0007669"/>
    <property type="project" value="InterPro"/>
</dbReference>
<feature type="transmembrane region" description="Helical" evidence="2">
    <location>
        <begin position="180"/>
        <end position="201"/>
    </location>
</feature>
<organism evidence="4 5">
    <name type="scientific">Candidatus Phytoplasma pruni</name>
    <dbReference type="NCBI Taxonomy" id="479893"/>
    <lineage>
        <taxon>Bacteria</taxon>
        <taxon>Bacillati</taxon>
        <taxon>Mycoplasmatota</taxon>
        <taxon>Mollicutes</taxon>
        <taxon>Acholeplasmatales</taxon>
        <taxon>Acholeplasmataceae</taxon>
        <taxon>Candidatus Phytoplasma</taxon>
        <taxon>16SrIII (X-disease group)</taxon>
    </lineage>
</organism>
<keyword evidence="2" id="KW-0472">Membrane</keyword>
<feature type="compositionally biased region" description="Basic and acidic residues" evidence="1">
    <location>
        <begin position="136"/>
        <end position="155"/>
    </location>
</feature>
<dbReference type="GO" id="GO:0006465">
    <property type="term" value="P:signal peptide processing"/>
    <property type="evidence" value="ECO:0007669"/>
    <property type="project" value="InterPro"/>
</dbReference>
<protein>
    <submittedName>
        <fullName evidence="4">S26 family signal peptidase</fullName>
    </submittedName>
</protein>
<keyword evidence="2" id="KW-1133">Transmembrane helix</keyword>
<evidence type="ECO:0000259" key="3">
    <source>
        <dbReference type="Pfam" id="PF10502"/>
    </source>
</evidence>
<dbReference type="CDD" id="cd06530">
    <property type="entry name" value="S26_SPase_I"/>
    <property type="match status" value="1"/>
</dbReference>
<dbReference type="Gene3D" id="2.10.109.10">
    <property type="entry name" value="Umud Fragment, subunit A"/>
    <property type="match status" value="1"/>
</dbReference>
<dbReference type="Proteomes" id="UP000568109">
    <property type="component" value="Unassembled WGS sequence"/>
</dbReference>
<dbReference type="Pfam" id="PF10502">
    <property type="entry name" value="Peptidase_S26"/>
    <property type="match status" value="1"/>
</dbReference>
<evidence type="ECO:0000313" key="4">
    <source>
        <dbReference type="EMBL" id="NWN46095.1"/>
    </source>
</evidence>
<proteinExistence type="predicted"/>
<feature type="transmembrane region" description="Helical" evidence="2">
    <location>
        <begin position="12"/>
        <end position="38"/>
    </location>
</feature>
<accession>A0A851HDF4</accession>
<dbReference type="AlphaFoldDB" id="A0A851HDF4"/>
<feature type="domain" description="Peptidase S26" evidence="3">
    <location>
        <begin position="35"/>
        <end position="105"/>
    </location>
</feature>
<sequence>MKKNDHSPIKNIFKIIVTVFHYVILILAVLMMLFNVFGSLATTLKYFRFSLSRVPTGSMDPTIKPGDYVLIKYLSDEDKFNLKPSSPGKKDGDIIVFQPSGNQANGGTSDISDLRNKGVQYVIHRVVKNETNNGSTKDEDKTLITTKGDNEKTNKESSPYETNLRYEDIRAKHVLIIREFYVYFVFFVVFVLFMFDLYLSYIREDSEEEEEYEEEYEEYEEEEEE</sequence>
<reference evidence="4 5" key="1">
    <citation type="submission" date="2020-06" db="EMBL/GenBank/DDBJ databases">
        <title>Draft genome sequence of Candidatus Phytoplasma pruni (X-disease group, subgroup 16SrIII-B) strain ChTDIII from Argentina.</title>
        <authorList>
            <person name="Fernandez F.D."/>
            <person name="Zuebert C."/>
            <person name="Huettel B."/>
            <person name="Kube M."/>
            <person name="Conci L.R."/>
        </authorList>
    </citation>
    <scope>NUCLEOTIDE SEQUENCE [LARGE SCALE GENOMIC DNA]</scope>
    <source>
        <strain evidence="4 5">ChTDIII</strain>
    </source>
</reference>
<gene>
    <name evidence="4" type="ORF">HR065_03340</name>
</gene>
<keyword evidence="5" id="KW-1185">Reference proteome</keyword>
<dbReference type="EMBL" id="JABUOH010000066">
    <property type="protein sequence ID" value="NWN46095.1"/>
    <property type="molecule type" value="Genomic_DNA"/>
</dbReference>
<feature type="region of interest" description="Disordered" evidence="1">
    <location>
        <begin position="205"/>
        <end position="225"/>
    </location>
</feature>
<evidence type="ECO:0000256" key="2">
    <source>
        <dbReference type="SAM" id="Phobius"/>
    </source>
</evidence>
<feature type="region of interest" description="Disordered" evidence="1">
    <location>
        <begin position="132"/>
        <end position="158"/>
    </location>
</feature>
<name>A0A851HDF4_9MOLU</name>
<keyword evidence="2" id="KW-0812">Transmembrane</keyword>
<dbReference type="InterPro" id="IPR019533">
    <property type="entry name" value="Peptidase_S26"/>
</dbReference>
<evidence type="ECO:0000256" key="1">
    <source>
        <dbReference type="SAM" id="MobiDB-lite"/>
    </source>
</evidence>
<dbReference type="SUPFAM" id="SSF51306">
    <property type="entry name" value="LexA/Signal peptidase"/>
    <property type="match status" value="1"/>
</dbReference>
<dbReference type="InterPro" id="IPR036286">
    <property type="entry name" value="LexA/Signal_pep-like_sf"/>
</dbReference>
<evidence type="ECO:0000313" key="5">
    <source>
        <dbReference type="Proteomes" id="UP000568109"/>
    </source>
</evidence>
<dbReference type="RefSeq" id="WP_178734504.1">
    <property type="nucleotide sequence ID" value="NZ_JABUOH010000066.1"/>
</dbReference>